<keyword evidence="8" id="KW-1133">Transmembrane helix</keyword>
<keyword evidence="4" id="KW-0677">Repeat</keyword>
<feature type="compositionally biased region" description="Basic residues" evidence="7">
    <location>
        <begin position="353"/>
        <end position="362"/>
    </location>
</feature>
<evidence type="ECO:0000313" key="10">
    <source>
        <dbReference type="Proteomes" id="UP001530400"/>
    </source>
</evidence>
<dbReference type="InterPro" id="IPR051860">
    <property type="entry name" value="Plasmodium_CSP_Invasion"/>
</dbReference>
<dbReference type="Proteomes" id="UP001530400">
    <property type="component" value="Unassembled WGS sequence"/>
</dbReference>
<gene>
    <name evidence="9" type="ORF">ACHAWO_007165</name>
</gene>
<evidence type="ECO:0000256" key="5">
    <source>
        <dbReference type="ARBA" id="ARBA00033726"/>
    </source>
</evidence>
<reference evidence="9 10" key="1">
    <citation type="submission" date="2024-10" db="EMBL/GenBank/DDBJ databases">
        <title>Updated reference genomes for cyclostephanoid diatoms.</title>
        <authorList>
            <person name="Roberts W.R."/>
            <person name="Alverson A.J."/>
        </authorList>
    </citation>
    <scope>NUCLEOTIDE SEQUENCE [LARGE SCALE GENOMIC DNA]</scope>
    <source>
        <strain evidence="9 10">AJA010-31</strain>
    </source>
</reference>
<evidence type="ECO:0000256" key="3">
    <source>
        <dbReference type="ARBA" id="ARBA00022522"/>
    </source>
</evidence>
<comment type="similarity">
    <text evidence="1">Belongs to the plasmodium circumsporozoite protein family.</text>
</comment>
<proteinExistence type="inferred from homology"/>
<evidence type="ECO:0000256" key="1">
    <source>
        <dbReference type="ARBA" id="ARBA00006241"/>
    </source>
</evidence>
<feature type="compositionally biased region" description="Low complexity" evidence="7">
    <location>
        <begin position="473"/>
        <end position="491"/>
    </location>
</feature>
<evidence type="ECO:0000256" key="2">
    <source>
        <dbReference type="ARBA" id="ARBA00021911"/>
    </source>
</evidence>
<evidence type="ECO:0000256" key="6">
    <source>
        <dbReference type="ARBA" id="ARBA00045806"/>
    </source>
</evidence>
<feature type="compositionally biased region" description="Low complexity" evidence="7">
    <location>
        <begin position="385"/>
        <end position="421"/>
    </location>
</feature>
<name>A0ABD3N9A2_9STRA</name>
<protein>
    <recommendedName>
        <fullName evidence="2">Circumsporozoite protein</fullName>
    </recommendedName>
</protein>
<organism evidence="9 10">
    <name type="scientific">Cyclotella atomus</name>
    <dbReference type="NCBI Taxonomy" id="382360"/>
    <lineage>
        <taxon>Eukaryota</taxon>
        <taxon>Sar</taxon>
        <taxon>Stramenopiles</taxon>
        <taxon>Ochrophyta</taxon>
        <taxon>Bacillariophyta</taxon>
        <taxon>Coscinodiscophyceae</taxon>
        <taxon>Thalassiosirophycidae</taxon>
        <taxon>Stephanodiscales</taxon>
        <taxon>Stephanodiscaceae</taxon>
        <taxon>Cyclotella</taxon>
    </lineage>
</organism>
<comment type="function">
    <text evidence="5">In the vertebrate host, binds to highly sulfated heparan sulfate proteoglycans (HSPGs) on the surface of host hepatocytes and is required for sporozoite invasion of the host hepatocytes.</text>
</comment>
<dbReference type="EMBL" id="JALLPJ020001299">
    <property type="protein sequence ID" value="KAL3770856.1"/>
    <property type="molecule type" value="Genomic_DNA"/>
</dbReference>
<comment type="caution">
    <text evidence="9">The sequence shown here is derived from an EMBL/GenBank/DDBJ whole genome shotgun (WGS) entry which is preliminary data.</text>
</comment>
<evidence type="ECO:0000256" key="8">
    <source>
        <dbReference type="SAM" id="Phobius"/>
    </source>
</evidence>
<comment type="function">
    <text evidence="6">Essential sporozoite protein. In the mosquito vector, required for sporozoite development in the oocyst, migration through the vector hemolymph and entry into the vector salivary glands. In the vertebrate host, required for sporozoite migration through the host dermis and infection of host hepatocytes. Binds to highly sulfated heparan sulfate proteoglycans (HSPGs) on the surface of host hepatocytes.</text>
</comment>
<dbReference type="AlphaFoldDB" id="A0ABD3N9A2"/>
<keyword evidence="10" id="KW-1185">Reference proteome</keyword>
<feature type="region of interest" description="Disordered" evidence="7">
    <location>
        <begin position="208"/>
        <end position="241"/>
    </location>
</feature>
<feature type="compositionally biased region" description="Low complexity" evidence="7">
    <location>
        <begin position="511"/>
        <end position="528"/>
    </location>
</feature>
<evidence type="ECO:0000256" key="4">
    <source>
        <dbReference type="ARBA" id="ARBA00022737"/>
    </source>
</evidence>
<accession>A0ABD3N9A2</accession>
<sequence>MSHFNPYNNGTNTLISMRAGSFDDYDSIDGEFSIQMAQTDDESMAMSELGSVLGGVSVIDQQQRAPAPFATSATNEAASINNATDTYDMNPSEIQQIKSSEDKIYEDDNNTSYDVDCASFMNSELGITAGDVSAILFGGRSANYQQTQSTGGEYMNGLFVTGYDSNVESHVNTSVDDTVGDLLARDDGDDTTVMDSIIGPALETHLQKRPKKLGPLGDELSYAQDDSTAPPAPESLPYNEGGARDLHVEIDMHDDEMEEEEEVTRGILPVWLSTSNSRMKSLLVVSAALIVGSLVMAVVALGANSHWWSADESGKEAGGMASFSSEMNNGDSGEMKLFEEPTMVPSFKPTQKQTKKPTRKPTKSPVLEETGETPLTVVDTESTEMDTATSETTSTSTTSEATTTTTTVATDAPTATITPSTESPIESPTLMPSDSTLKPVTDSPTLTPTVEPTDEPTLQPVTDMPTFSPSEAPVTESPTKVPTTSPSSKPTAQPITESPTELPSLNPTTVPTASPSNKPSTSPTTHSPSTPPTLSPSDAPSTRPSNRPSTKPTAHPTSSMAPSMTVGSEASTPGDATFYLMAEGGTNIAYWEEKLASLDIEANSAKFLVHLGSAVRKIDDCIESAYTKTELSLKSTPVTVYAVPGNNDWATCTNATRGLNLWKKHFSSIDANWPSPAEYSVKRQAQRSENFALLWKRTMFVGLHVVQSGDDDETAARIQQNMDWVSKNVENNFDSIDVIFMMGNGRFMAPYNIPFYNEIVTKKQNEWKDKYVIYARRAAESGVLTNIGGLEKFDELRVGAEWPILDVRISTVEGAIKGPGSGAKLAYREVKDGAAEGKKGKPALRQ</sequence>
<feature type="compositionally biased region" description="Polar residues" evidence="7">
    <location>
        <begin position="493"/>
        <end position="510"/>
    </location>
</feature>
<keyword evidence="8" id="KW-0472">Membrane</keyword>
<keyword evidence="8" id="KW-0812">Transmembrane</keyword>
<evidence type="ECO:0000256" key="7">
    <source>
        <dbReference type="SAM" id="MobiDB-lite"/>
    </source>
</evidence>
<keyword evidence="3" id="KW-0748">Sporozoite</keyword>
<feature type="compositionally biased region" description="Polar residues" evidence="7">
    <location>
        <begin position="543"/>
        <end position="570"/>
    </location>
</feature>
<feature type="transmembrane region" description="Helical" evidence="8">
    <location>
        <begin position="282"/>
        <end position="303"/>
    </location>
</feature>
<evidence type="ECO:0000313" key="9">
    <source>
        <dbReference type="EMBL" id="KAL3770856.1"/>
    </source>
</evidence>
<dbReference type="PANTHER" id="PTHR44826:SF3">
    <property type="entry name" value="SPORE COAT PROTEIN SP85"/>
    <property type="match status" value="1"/>
</dbReference>
<feature type="compositionally biased region" description="Polar residues" evidence="7">
    <location>
        <begin position="422"/>
        <end position="450"/>
    </location>
</feature>
<feature type="region of interest" description="Disordered" evidence="7">
    <location>
        <begin position="344"/>
        <end position="570"/>
    </location>
</feature>
<dbReference type="PANTHER" id="PTHR44826">
    <property type="entry name" value="SPORE COAT PROTEIN SP85"/>
    <property type="match status" value="1"/>
</dbReference>